<proteinExistence type="predicted"/>
<evidence type="ECO:0000313" key="2">
    <source>
        <dbReference type="Proteomes" id="UP000016487"/>
    </source>
</evidence>
<dbReference type="RefSeq" id="WP_273542021.1">
    <property type="nucleotide sequence ID" value="NZ_AHBZ03000027.1"/>
</dbReference>
<dbReference type="EMBL" id="AHBZ03000027">
    <property type="protein sequence ID" value="KAF7764397.1"/>
    <property type="molecule type" value="Genomic_DNA"/>
</dbReference>
<protein>
    <submittedName>
        <fullName evidence="1">Uncharacterized protein</fullName>
    </submittedName>
</protein>
<organism evidence="1 2">
    <name type="scientific">Pseudoalteromonas citrea</name>
    <dbReference type="NCBI Taxonomy" id="43655"/>
    <lineage>
        <taxon>Bacteria</taxon>
        <taxon>Pseudomonadati</taxon>
        <taxon>Pseudomonadota</taxon>
        <taxon>Gammaproteobacteria</taxon>
        <taxon>Alteromonadales</taxon>
        <taxon>Pseudoalteromonadaceae</taxon>
        <taxon>Pseudoalteromonas</taxon>
    </lineage>
</organism>
<comment type="caution">
    <text evidence="1">The sequence shown here is derived from an EMBL/GenBank/DDBJ whole genome shotgun (WGS) entry which is preliminary data.</text>
</comment>
<reference evidence="1" key="2">
    <citation type="submission" date="2015-03" db="EMBL/GenBank/DDBJ databases">
        <title>Genome sequence of Pseudoalteromonas citrea.</title>
        <authorList>
            <person name="Xie B.-B."/>
            <person name="Rong J.-C."/>
            <person name="Qin Q.-L."/>
            <person name="Zhang Y.-Z."/>
        </authorList>
    </citation>
    <scope>NUCLEOTIDE SEQUENCE</scope>
    <source>
        <strain evidence="1">DSM 8771</strain>
    </source>
</reference>
<sequence length="42" mass="5079">MDPDLRQEDKERRPSWQTMSVTPPLFRRSELGSESILLWWFG</sequence>
<evidence type="ECO:0000313" key="1">
    <source>
        <dbReference type="EMBL" id="KAF7764397.1"/>
    </source>
</evidence>
<name>A0AAD4AEC3_9GAMM</name>
<reference evidence="1" key="1">
    <citation type="journal article" date="2012" name="J. Bacteriol.">
        <title>Genome sequences of type strains of seven species of the marine bacterium Pseudoalteromonas.</title>
        <authorList>
            <person name="Xie B.B."/>
            <person name="Shu Y.L."/>
            <person name="Qin Q.L."/>
            <person name="Rong J.C."/>
            <person name="Zhang X.Y."/>
            <person name="Chen X.L."/>
            <person name="Shi M."/>
            <person name="He H.L."/>
            <person name="Zhou B.C."/>
            <person name="Zhang Y.Z."/>
        </authorList>
    </citation>
    <scope>NUCLEOTIDE SEQUENCE</scope>
    <source>
        <strain evidence="1">DSM 8771</strain>
    </source>
</reference>
<accession>A0AAD4AEC3</accession>
<dbReference type="AlphaFoldDB" id="A0AAD4AEC3"/>
<dbReference type="Proteomes" id="UP000016487">
    <property type="component" value="Unassembled WGS sequence"/>
</dbReference>
<gene>
    <name evidence="1" type="ORF">PCIT_b0389</name>
</gene>